<dbReference type="Proteomes" id="UP000622475">
    <property type="component" value="Unassembled WGS sequence"/>
</dbReference>
<proteinExistence type="predicted"/>
<comment type="caution">
    <text evidence="2">The sequence shown here is derived from an EMBL/GenBank/DDBJ whole genome shotgun (WGS) entry which is preliminary data.</text>
</comment>
<evidence type="ECO:0000313" key="3">
    <source>
        <dbReference type="Proteomes" id="UP000622475"/>
    </source>
</evidence>
<dbReference type="RefSeq" id="WP_194109809.1">
    <property type="nucleotide sequence ID" value="NZ_JADFFL010000001.1"/>
</dbReference>
<keyword evidence="3" id="KW-1185">Reference proteome</keyword>
<keyword evidence="1" id="KW-1133">Transmembrane helix</keyword>
<gene>
    <name evidence="2" type="ORF">IRJ16_01855</name>
</gene>
<organism evidence="2 3">
    <name type="scientific">Mucilaginibacter myungsuensis</name>
    <dbReference type="NCBI Taxonomy" id="649104"/>
    <lineage>
        <taxon>Bacteria</taxon>
        <taxon>Pseudomonadati</taxon>
        <taxon>Bacteroidota</taxon>
        <taxon>Sphingobacteriia</taxon>
        <taxon>Sphingobacteriales</taxon>
        <taxon>Sphingobacteriaceae</taxon>
        <taxon>Mucilaginibacter</taxon>
    </lineage>
</organism>
<protein>
    <submittedName>
        <fullName evidence="2">Uncharacterized protein</fullName>
    </submittedName>
</protein>
<name>A0A929KXA9_9SPHI</name>
<accession>A0A929KXA9</accession>
<evidence type="ECO:0000313" key="2">
    <source>
        <dbReference type="EMBL" id="MBE9660614.1"/>
    </source>
</evidence>
<feature type="transmembrane region" description="Helical" evidence="1">
    <location>
        <begin position="12"/>
        <end position="33"/>
    </location>
</feature>
<dbReference type="EMBL" id="JADFFL010000001">
    <property type="protein sequence ID" value="MBE9660614.1"/>
    <property type="molecule type" value="Genomic_DNA"/>
</dbReference>
<evidence type="ECO:0000256" key="1">
    <source>
        <dbReference type="SAM" id="Phobius"/>
    </source>
</evidence>
<reference evidence="2" key="1">
    <citation type="submission" date="2020-10" db="EMBL/GenBank/DDBJ databases">
        <title>Mucilaginibacter mali sp. nov., isolated from rhizosphere soil of apple orchard.</title>
        <authorList>
            <person name="Lee J.-S."/>
            <person name="Kim H.S."/>
            <person name="Kim J.-S."/>
        </authorList>
    </citation>
    <scope>NUCLEOTIDE SEQUENCE</scope>
    <source>
        <strain evidence="2">KCTC 22746</strain>
    </source>
</reference>
<keyword evidence="1" id="KW-0472">Membrane</keyword>
<sequence length="112" mass="12642">MKRSTSHILISMIFIGIFVMKMGISVAPIFLAFNNNKVINAVILQLELEGKDEKDTTEKESAKEKKFFDEDLVMHCYAITPVLLENNLLHNQEHALPVQTFHPVVPTPPPNA</sequence>
<dbReference type="AlphaFoldDB" id="A0A929KXA9"/>
<keyword evidence="1" id="KW-0812">Transmembrane</keyword>